<dbReference type="Proteomes" id="UP000433089">
    <property type="component" value="Unassembled WGS sequence"/>
</dbReference>
<dbReference type="AlphaFoldDB" id="A0A653PAP9"/>
<accession>A0A653PAP9</accession>
<sequence length="164" mass="17624">MMKKSNTLLLSSIFLASTIFPATVSATTVEKNETEWITIAEDTSTDSVSHSTNKKSAKADYVTNWKLRKTGGLIGEIFQCNYSMLTTAKSKGKIDYIEAKSRLYGGDGGLSKSKTDSAKKSNYAGANAACGVDGGWGCKGKAIGNSLYKDSGYKTVSRQKTFKI</sequence>
<reference evidence="2 3" key="1">
    <citation type="submission" date="2019-10" db="EMBL/GenBank/DDBJ databases">
        <authorList>
            <person name="Karimi E."/>
        </authorList>
    </citation>
    <scope>NUCLEOTIDE SEQUENCE [LARGE SCALE GENOMIC DNA]</scope>
    <source>
        <strain evidence="2">Bacillus sp. 348</strain>
    </source>
</reference>
<gene>
    <name evidence="2" type="ORF">BACI348_40323</name>
</gene>
<proteinExistence type="predicted"/>
<keyword evidence="1" id="KW-0732">Signal</keyword>
<organism evidence="2 3">
    <name type="scientific">Bacillus altitudinis</name>
    <dbReference type="NCBI Taxonomy" id="293387"/>
    <lineage>
        <taxon>Bacteria</taxon>
        <taxon>Bacillati</taxon>
        <taxon>Bacillota</taxon>
        <taxon>Bacilli</taxon>
        <taxon>Bacillales</taxon>
        <taxon>Bacillaceae</taxon>
        <taxon>Bacillus</taxon>
    </lineage>
</organism>
<evidence type="ECO:0000313" key="2">
    <source>
        <dbReference type="EMBL" id="VXB26878.1"/>
    </source>
</evidence>
<feature type="chain" id="PRO_5024915760" evidence="1">
    <location>
        <begin position="27"/>
        <end position="164"/>
    </location>
</feature>
<dbReference type="EMBL" id="CABWLH010000009">
    <property type="protein sequence ID" value="VXB26878.1"/>
    <property type="molecule type" value="Genomic_DNA"/>
</dbReference>
<feature type="signal peptide" evidence="1">
    <location>
        <begin position="1"/>
        <end position="26"/>
    </location>
</feature>
<protein>
    <submittedName>
        <fullName evidence="2">Uncharacterized protein</fullName>
    </submittedName>
</protein>
<name>A0A653PAP9_BACAB</name>
<evidence type="ECO:0000313" key="3">
    <source>
        <dbReference type="Proteomes" id="UP000433089"/>
    </source>
</evidence>
<evidence type="ECO:0000256" key="1">
    <source>
        <dbReference type="SAM" id="SignalP"/>
    </source>
</evidence>